<protein>
    <submittedName>
        <fullName evidence="1">Uncharacterized protein</fullName>
    </submittedName>
</protein>
<accession>A0A5N4DRB4</accession>
<proteinExistence type="predicted"/>
<dbReference type="AlphaFoldDB" id="A0A5N4DRB4"/>
<dbReference type="EMBL" id="JWIN03000009">
    <property type="protein sequence ID" value="KAB1273494.1"/>
    <property type="molecule type" value="Genomic_DNA"/>
</dbReference>
<sequence>MEGLLVGISGIYPGDKGHFCEEVVLVSGDIFISILQLRVKTSILGDGGDSR</sequence>
<dbReference type="Proteomes" id="UP000299084">
    <property type="component" value="Unassembled WGS sequence"/>
</dbReference>
<gene>
    <name evidence="1" type="ORF">Cadr_000011714</name>
</gene>
<comment type="caution">
    <text evidence="1">The sequence shown here is derived from an EMBL/GenBank/DDBJ whole genome shotgun (WGS) entry which is preliminary data.</text>
</comment>
<keyword evidence="2" id="KW-1185">Reference proteome</keyword>
<evidence type="ECO:0000313" key="1">
    <source>
        <dbReference type="EMBL" id="KAB1273494.1"/>
    </source>
</evidence>
<evidence type="ECO:0000313" key="2">
    <source>
        <dbReference type="Proteomes" id="UP000299084"/>
    </source>
</evidence>
<reference evidence="1 2" key="1">
    <citation type="journal article" date="2019" name="Mol. Ecol. Resour.">
        <title>Improving Illumina assemblies with Hi-C and long reads: an example with the North African dromedary.</title>
        <authorList>
            <person name="Elbers J.P."/>
            <person name="Rogers M.F."/>
            <person name="Perelman P.L."/>
            <person name="Proskuryakova A.A."/>
            <person name="Serdyukova N.A."/>
            <person name="Johnson W.E."/>
            <person name="Horin P."/>
            <person name="Corander J."/>
            <person name="Murphy D."/>
            <person name="Burger P.A."/>
        </authorList>
    </citation>
    <scope>NUCLEOTIDE SEQUENCE [LARGE SCALE GENOMIC DNA]</scope>
    <source>
        <strain evidence="1">Drom800</strain>
        <tissue evidence="1">Blood</tissue>
    </source>
</reference>
<organism evidence="1 2">
    <name type="scientific">Camelus dromedarius</name>
    <name type="common">Dromedary</name>
    <name type="synonym">Arabian camel</name>
    <dbReference type="NCBI Taxonomy" id="9838"/>
    <lineage>
        <taxon>Eukaryota</taxon>
        <taxon>Metazoa</taxon>
        <taxon>Chordata</taxon>
        <taxon>Craniata</taxon>
        <taxon>Vertebrata</taxon>
        <taxon>Euteleostomi</taxon>
        <taxon>Mammalia</taxon>
        <taxon>Eutheria</taxon>
        <taxon>Laurasiatheria</taxon>
        <taxon>Artiodactyla</taxon>
        <taxon>Tylopoda</taxon>
        <taxon>Camelidae</taxon>
        <taxon>Camelus</taxon>
    </lineage>
</organism>
<name>A0A5N4DRB4_CAMDR</name>